<evidence type="ECO:0000313" key="2">
    <source>
        <dbReference type="EMBL" id="QID81093.1"/>
    </source>
</evidence>
<feature type="compositionally biased region" description="Acidic residues" evidence="1">
    <location>
        <begin position="80"/>
        <end position="91"/>
    </location>
</feature>
<protein>
    <submittedName>
        <fullName evidence="2">Uncharacterized protein</fullName>
    </submittedName>
</protein>
<evidence type="ECO:0000313" key="3">
    <source>
        <dbReference type="Proteomes" id="UP000501346"/>
    </source>
</evidence>
<dbReference type="Proteomes" id="UP000501346">
    <property type="component" value="Chromosome ScXII"/>
</dbReference>
<accession>A0A6C1DWW7</accession>
<organism evidence="2 3">
    <name type="scientific">Saccharomyces pastorianus</name>
    <name type="common">Lager yeast</name>
    <name type="synonym">Saccharomyces cerevisiae x Saccharomyces eubayanus</name>
    <dbReference type="NCBI Taxonomy" id="27292"/>
    <lineage>
        <taxon>Eukaryota</taxon>
        <taxon>Fungi</taxon>
        <taxon>Dikarya</taxon>
        <taxon>Ascomycota</taxon>
        <taxon>Saccharomycotina</taxon>
        <taxon>Saccharomycetes</taxon>
        <taxon>Saccharomycetales</taxon>
        <taxon>Saccharomycetaceae</taxon>
        <taxon>Saccharomyces</taxon>
    </lineage>
</organism>
<feature type="compositionally biased region" description="Basic and acidic residues" evidence="1">
    <location>
        <begin position="23"/>
        <end position="44"/>
    </location>
</feature>
<gene>
    <name evidence="2" type="ORF">GRS66_003452</name>
</gene>
<dbReference type="AlphaFoldDB" id="A0A6C1DWW7"/>
<sequence>MGEILELTNKNFMSHLKKDITSQESLKSRIEDKNGDVASPKEDNYPLLNGTAAWPDGVITSEEGCSSSGEKENSGLCSEESSEEDPEEAEEESARAFGELVAVLRDKDIPLNVLDEPQMKDWLEKYTGVYRSSWHG</sequence>
<name>A0A6C1DWW7_SACPS</name>
<feature type="compositionally biased region" description="Low complexity" evidence="1">
    <location>
        <begin position="61"/>
        <end position="79"/>
    </location>
</feature>
<keyword evidence="3" id="KW-1185">Reference proteome</keyword>
<evidence type="ECO:0000256" key="1">
    <source>
        <dbReference type="SAM" id="MobiDB-lite"/>
    </source>
</evidence>
<dbReference type="EMBL" id="CP048993">
    <property type="protein sequence ID" value="QID81093.1"/>
    <property type="molecule type" value="Genomic_DNA"/>
</dbReference>
<dbReference type="OrthoDB" id="4061784at2759"/>
<proteinExistence type="predicted"/>
<reference evidence="2 3" key="1">
    <citation type="journal article" date="2019" name="BMC Genomics">
        <title>Chromosome level assembly and comparative genome analysis confirm lager-brewing yeasts originated from a single hybridization.</title>
        <authorList>
            <person name="Salazar A.N."/>
            <person name="Gorter de Vries A.R."/>
            <person name="van den Broek M."/>
            <person name="Brouwers N."/>
            <person name="de la Torre Cortes P."/>
            <person name="Kuijpers N.G.A."/>
            <person name="Daran J.G."/>
            <person name="Abeel T."/>
        </authorList>
    </citation>
    <scope>NUCLEOTIDE SEQUENCE [LARGE SCALE GENOMIC DNA]</scope>
    <source>
        <strain evidence="2 3">CBS 1483</strain>
    </source>
</reference>
<feature type="region of interest" description="Disordered" evidence="1">
    <location>
        <begin position="23"/>
        <end position="95"/>
    </location>
</feature>